<dbReference type="Proteomes" id="UP000248039">
    <property type="component" value="Unassembled WGS sequence"/>
</dbReference>
<evidence type="ECO:0000313" key="1">
    <source>
        <dbReference type="EMBL" id="PYC88280.1"/>
    </source>
</evidence>
<dbReference type="EMBL" id="PYBW01000005">
    <property type="protein sequence ID" value="PYC88280.1"/>
    <property type="molecule type" value="Genomic_DNA"/>
</dbReference>
<sequence length="171" mass="19762">MWPGILVQMNEANAHREFPKDRWVFGLEEIPASDRGEDGSPHRVASAFGTTVISAPVGTPQALRWAAEEIVAQCEPDWMVSSVLLQWLRIEARDELRLGVESCLLERVSDDGIRLHAHYDQWEELVVSIADVRRMLIDMTHFLTEEARHPLPSWRIKRLAERDWKQKRTAE</sequence>
<reference evidence="1 2" key="1">
    <citation type="submission" date="2018-03" db="EMBL/GenBank/DDBJ databases">
        <title>Bioinformatic expansion and discovery of thiopeptide antibiotics.</title>
        <authorList>
            <person name="Schwalen C.J."/>
            <person name="Hudson G.A."/>
            <person name="Mitchell D.A."/>
        </authorList>
    </citation>
    <scope>NUCLEOTIDE SEQUENCE [LARGE SCALE GENOMIC DNA]</scope>
    <source>
        <strain evidence="1 2">ATCC 21389</strain>
    </source>
</reference>
<keyword evidence="2" id="KW-1185">Reference proteome</keyword>
<gene>
    <name evidence="1" type="ORF">C7C46_01135</name>
</gene>
<name>A0A2V4PPK4_9ACTN</name>
<organism evidence="1 2">
    <name type="scientific">Streptomyces tateyamensis</name>
    <dbReference type="NCBI Taxonomy" id="565073"/>
    <lineage>
        <taxon>Bacteria</taxon>
        <taxon>Bacillati</taxon>
        <taxon>Actinomycetota</taxon>
        <taxon>Actinomycetes</taxon>
        <taxon>Kitasatosporales</taxon>
        <taxon>Streptomycetaceae</taxon>
        <taxon>Streptomyces</taxon>
    </lineage>
</organism>
<comment type="caution">
    <text evidence="1">The sequence shown here is derived from an EMBL/GenBank/DDBJ whole genome shotgun (WGS) entry which is preliminary data.</text>
</comment>
<protein>
    <submittedName>
        <fullName evidence="1">Uncharacterized protein</fullName>
    </submittedName>
</protein>
<dbReference type="AlphaFoldDB" id="A0A2V4PPK4"/>
<evidence type="ECO:0000313" key="2">
    <source>
        <dbReference type="Proteomes" id="UP000248039"/>
    </source>
</evidence>
<accession>A0A2V4PPK4</accession>
<proteinExistence type="predicted"/>